<dbReference type="Pfam" id="PF00266">
    <property type="entry name" value="Aminotran_5"/>
    <property type="match status" value="1"/>
</dbReference>
<reference evidence="13" key="1">
    <citation type="submission" date="2016-10" db="EMBL/GenBank/DDBJ databases">
        <authorList>
            <person name="Varghese N."/>
            <person name="Submissions S."/>
        </authorList>
    </citation>
    <scope>NUCLEOTIDE SEQUENCE [LARGE SCALE GENOMIC DNA]</scope>
    <source>
        <strain evidence="13">DSM 19315</strain>
    </source>
</reference>
<dbReference type="OrthoDB" id="9804366at2"/>
<evidence type="ECO:0000313" key="13">
    <source>
        <dbReference type="Proteomes" id="UP000199642"/>
    </source>
</evidence>
<dbReference type="PANTHER" id="PTHR11601:SF34">
    <property type="entry name" value="CYSTEINE DESULFURASE"/>
    <property type="match status" value="1"/>
</dbReference>
<keyword evidence="13" id="KW-1185">Reference proteome</keyword>
<dbReference type="InterPro" id="IPR015422">
    <property type="entry name" value="PyrdxlP-dep_Trfase_small"/>
</dbReference>
<evidence type="ECO:0000256" key="5">
    <source>
        <dbReference type="ARBA" id="ARBA00022723"/>
    </source>
</evidence>
<dbReference type="EMBL" id="FOPC01000003">
    <property type="protein sequence ID" value="SFG38389.1"/>
    <property type="molecule type" value="Genomic_DNA"/>
</dbReference>
<keyword evidence="7" id="KW-0408">Iron</keyword>
<keyword evidence="8" id="KW-0411">Iron-sulfur</keyword>
<dbReference type="InterPro" id="IPR000192">
    <property type="entry name" value="Aminotrans_V_dom"/>
</dbReference>
<dbReference type="GO" id="GO:0031071">
    <property type="term" value="F:cysteine desulfurase activity"/>
    <property type="evidence" value="ECO:0007669"/>
    <property type="project" value="UniProtKB-EC"/>
</dbReference>
<evidence type="ECO:0000256" key="8">
    <source>
        <dbReference type="ARBA" id="ARBA00023014"/>
    </source>
</evidence>
<feature type="domain" description="Aminotransferase class V" evidence="11">
    <location>
        <begin position="5"/>
        <end position="367"/>
    </location>
</feature>
<accession>A0A1I2RFW5</accession>
<evidence type="ECO:0000256" key="3">
    <source>
        <dbReference type="ARBA" id="ARBA00012239"/>
    </source>
</evidence>
<keyword evidence="6" id="KW-0663">Pyridoxal phosphate</keyword>
<comment type="cofactor">
    <cofactor evidence="1 10">
        <name>pyridoxal 5'-phosphate</name>
        <dbReference type="ChEBI" id="CHEBI:597326"/>
    </cofactor>
</comment>
<dbReference type="GO" id="GO:0051536">
    <property type="term" value="F:iron-sulfur cluster binding"/>
    <property type="evidence" value="ECO:0007669"/>
    <property type="project" value="UniProtKB-KW"/>
</dbReference>
<evidence type="ECO:0000256" key="1">
    <source>
        <dbReference type="ARBA" id="ARBA00001933"/>
    </source>
</evidence>
<dbReference type="RefSeq" id="WP_092789707.1">
    <property type="nucleotide sequence ID" value="NZ_FOPC01000003.1"/>
</dbReference>
<protein>
    <recommendedName>
        <fullName evidence="3">cysteine desulfurase</fullName>
        <ecNumber evidence="3">2.8.1.7</ecNumber>
    </recommendedName>
</protein>
<dbReference type="Gene3D" id="3.40.640.10">
    <property type="entry name" value="Type I PLP-dependent aspartate aminotransferase-like (Major domain)"/>
    <property type="match status" value="1"/>
</dbReference>
<dbReference type="SUPFAM" id="SSF53383">
    <property type="entry name" value="PLP-dependent transferases"/>
    <property type="match status" value="1"/>
</dbReference>
<comment type="similarity">
    <text evidence="2">Belongs to the class-V pyridoxal-phosphate-dependent aminotransferase family. NifS/IscS subfamily.</text>
</comment>
<dbReference type="AlphaFoldDB" id="A0A1I2RFW5"/>
<dbReference type="InterPro" id="IPR015421">
    <property type="entry name" value="PyrdxlP-dep_Trfase_major"/>
</dbReference>
<dbReference type="GO" id="GO:0046872">
    <property type="term" value="F:metal ion binding"/>
    <property type="evidence" value="ECO:0007669"/>
    <property type="project" value="UniProtKB-KW"/>
</dbReference>
<dbReference type="InterPro" id="IPR016454">
    <property type="entry name" value="Cysteine_dSase"/>
</dbReference>
<dbReference type="InterPro" id="IPR015424">
    <property type="entry name" value="PyrdxlP-dep_Trfase"/>
</dbReference>
<dbReference type="PROSITE" id="PS00595">
    <property type="entry name" value="AA_TRANSFER_CLASS_5"/>
    <property type="match status" value="1"/>
</dbReference>
<dbReference type="Gene3D" id="3.90.1150.10">
    <property type="entry name" value="Aspartate Aminotransferase, domain 1"/>
    <property type="match status" value="1"/>
</dbReference>
<dbReference type="PANTHER" id="PTHR11601">
    <property type="entry name" value="CYSTEINE DESULFURYLASE FAMILY MEMBER"/>
    <property type="match status" value="1"/>
</dbReference>
<comment type="catalytic activity">
    <reaction evidence="9">
        <text>(sulfur carrier)-H + L-cysteine = (sulfur carrier)-SH + L-alanine</text>
        <dbReference type="Rhea" id="RHEA:43892"/>
        <dbReference type="Rhea" id="RHEA-COMP:14737"/>
        <dbReference type="Rhea" id="RHEA-COMP:14739"/>
        <dbReference type="ChEBI" id="CHEBI:29917"/>
        <dbReference type="ChEBI" id="CHEBI:35235"/>
        <dbReference type="ChEBI" id="CHEBI:57972"/>
        <dbReference type="ChEBI" id="CHEBI:64428"/>
        <dbReference type="EC" id="2.8.1.7"/>
    </reaction>
</comment>
<evidence type="ECO:0000313" key="12">
    <source>
        <dbReference type="EMBL" id="SFG38389.1"/>
    </source>
</evidence>
<dbReference type="Proteomes" id="UP000199642">
    <property type="component" value="Unassembled WGS sequence"/>
</dbReference>
<evidence type="ECO:0000256" key="2">
    <source>
        <dbReference type="ARBA" id="ARBA00006490"/>
    </source>
</evidence>
<keyword evidence="5" id="KW-0479">Metal-binding</keyword>
<dbReference type="EC" id="2.8.1.7" evidence="3"/>
<dbReference type="PIRSF" id="PIRSF005572">
    <property type="entry name" value="NifS"/>
    <property type="match status" value="1"/>
</dbReference>
<dbReference type="STRING" id="435880.SAMN04487988_103191"/>
<evidence type="ECO:0000256" key="7">
    <source>
        <dbReference type="ARBA" id="ARBA00023004"/>
    </source>
</evidence>
<gene>
    <name evidence="12" type="ORF">SAMN04487988_103191</name>
</gene>
<evidence type="ECO:0000256" key="6">
    <source>
        <dbReference type="ARBA" id="ARBA00022898"/>
    </source>
</evidence>
<proteinExistence type="inferred from homology"/>
<organism evidence="12 13">
    <name type="scientific">Algoriphagus hitonicola</name>
    <dbReference type="NCBI Taxonomy" id="435880"/>
    <lineage>
        <taxon>Bacteria</taxon>
        <taxon>Pseudomonadati</taxon>
        <taxon>Bacteroidota</taxon>
        <taxon>Cytophagia</taxon>
        <taxon>Cytophagales</taxon>
        <taxon>Cyclobacteriaceae</taxon>
        <taxon>Algoriphagus</taxon>
    </lineage>
</organism>
<dbReference type="InterPro" id="IPR020578">
    <property type="entry name" value="Aminotrans_V_PyrdxlP_BS"/>
</dbReference>
<name>A0A1I2RFW5_9BACT</name>
<evidence type="ECO:0000256" key="10">
    <source>
        <dbReference type="RuleBase" id="RU004504"/>
    </source>
</evidence>
<keyword evidence="4" id="KW-0808">Transferase</keyword>
<evidence type="ECO:0000256" key="4">
    <source>
        <dbReference type="ARBA" id="ARBA00022679"/>
    </source>
</evidence>
<evidence type="ECO:0000259" key="11">
    <source>
        <dbReference type="Pfam" id="PF00266"/>
    </source>
</evidence>
<evidence type="ECO:0000256" key="9">
    <source>
        <dbReference type="ARBA" id="ARBA00050776"/>
    </source>
</evidence>
<sequence>MNYPIYLDYNATTPCAPEVIETMIPYFGTHFGNAASKSHPYGWVAENAVEAAREQIAQLIGAKPKEIIFTSGATESINLGIKGIFETYSGEKQHYITCKAEHKAVLDTFAEIEKKGAEITYLSVNSKGEINLDELEKSILPHTKLICLMWANNETGLIHPIPKIAEIAQSKEIILFTDAVQAAGKIPISTKGIHLMAISAHKLYGPKGVGALYVRHNHELPKPLSQIHGGGHEKGFRSGTLNVPGIVGFGKAAELRKEEMKTESHRLEKLRDTLESLILELPNTFLNGGQNHRLPHVCNIAFGGVEGEELLKKINQKVAVSSGSACTSISPKPSHVLQAMGVESDLGRGSIRFSLGRNTTAGEIEQVVDWVKYVVRKLRNLE</sequence>